<organism evidence="4 5">
    <name type="scientific">Kocuria soli</name>
    <dbReference type="NCBI Taxonomy" id="2485125"/>
    <lineage>
        <taxon>Bacteria</taxon>
        <taxon>Bacillati</taxon>
        <taxon>Actinomycetota</taxon>
        <taxon>Actinomycetes</taxon>
        <taxon>Micrococcales</taxon>
        <taxon>Micrococcaceae</taxon>
        <taxon>Kocuria</taxon>
    </lineage>
</organism>
<protein>
    <recommendedName>
        <fullName evidence="3">Urease accessory protein UreD</fullName>
    </recommendedName>
</protein>
<comment type="caution">
    <text evidence="4">The sequence shown here is derived from an EMBL/GenBank/DDBJ whole genome shotgun (WGS) entry which is preliminary data.</text>
</comment>
<dbReference type="GO" id="GO:0016151">
    <property type="term" value="F:nickel cation binding"/>
    <property type="evidence" value="ECO:0007669"/>
    <property type="project" value="UniProtKB-UniRule"/>
</dbReference>
<keyword evidence="3" id="KW-0996">Nickel insertion</keyword>
<dbReference type="PANTHER" id="PTHR33643">
    <property type="entry name" value="UREASE ACCESSORY PROTEIN D"/>
    <property type="match status" value="1"/>
</dbReference>
<evidence type="ECO:0000313" key="5">
    <source>
        <dbReference type="Proteomes" id="UP000270616"/>
    </source>
</evidence>
<reference evidence="4 5" key="1">
    <citation type="submission" date="2018-10" db="EMBL/GenBank/DDBJ databases">
        <title>Kocuria sp. M5W7-7, whole genome shotgun sequence.</title>
        <authorList>
            <person name="Tuo L."/>
        </authorList>
    </citation>
    <scope>NUCLEOTIDE SEQUENCE [LARGE SCALE GENOMIC DNA]</scope>
    <source>
        <strain evidence="4 5">M5W7-7</strain>
    </source>
</reference>
<dbReference type="EMBL" id="RKMF01000018">
    <property type="protein sequence ID" value="ROZ61743.1"/>
    <property type="molecule type" value="Genomic_DNA"/>
</dbReference>
<dbReference type="GO" id="GO:0005737">
    <property type="term" value="C:cytoplasm"/>
    <property type="evidence" value="ECO:0007669"/>
    <property type="project" value="UniProtKB-SubCell"/>
</dbReference>
<keyword evidence="5" id="KW-1185">Reference proteome</keyword>
<evidence type="ECO:0000256" key="1">
    <source>
        <dbReference type="ARBA" id="ARBA00007177"/>
    </source>
</evidence>
<evidence type="ECO:0000256" key="3">
    <source>
        <dbReference type="HAMAP-Rule" id="MF_01384"/>
    </source>
</evidence>
<dbReference type="InterPro" id="IPR002669">
    <property type="entry name" value="UreD"/>
</dbReference>
<dbReference type="Proteomes" id="UP000270616">
    <property type="component" value="Unassembled WGS sequence"/>
</dbReference>
<name>A0A3N3ZQH2_9MICC</name>
<comment type="similarity">
    <text evidence="1 3">Belongs to the UreD family.</text>
</comment>
<keyword evidence="3" id="KW-0963">Cytoplasm</keyword>
<gene>
    <name evidence="3" type="primary">ureD</name>
    <name evidence="4" type="ORF">EDL96_12315</name>
</gene>
<proteinExistence type="inferred from homology"/>
<dbReference type="AlphaFoldDB" id="A0A3N3ZQH2"/>
<dbReference type="PANTHER" id="PTHR33643:SF1">
    <property type="entry name" value="UREASE ACCESSORY PROTEIN D"/>
    <property type="match status" value="1"/>
</dbReference>
<evidence type="ECO:0000256" key="2">
    <source>
        <dbReference type="ARBA" id="ARBA00023186"/>
    </source>
</evidence>
<accession>A0A3N3ZQH2</accession>
<sequence length="314" mass="33801">MSRADPLSVSASLTGGLWLGVQRHGERNVVASQRHHGGLRLLRPLYLDSSGQPCLTVVNPGGGYVGGDRYELGVSVGESSSALVTTQSATKVYRTPGQPVEQKQRFVVEPDAVLEVVPDPLIAYRDADYVQRTRATVARGGRLVMTDIVTPGWAPDGSLYQWKSVLLKTVIGRPTGALIAWDTVHMAHGAYRGESLTNFSVSGDLDPHGFAAERTHLGTLLAVAPELDADAVEEVHDLLVEYEATVPGSRGGVTPLAEPRDSAVAAHPQVRETAGLAVRLMGPGTGPLHELLLDIHAALRRRWGHKTRLNLRKY</sequence>
<comment type="subcellular location">
    <subcellularLocation>
        <location evidence="3">Cytoplasm</location>
    </subcellularLocation>
</comment>
<dbReference type="HAMAP" id="MF_01384">
    <property type="entry name" value="UreD"/>
    <property type="match status" value="1"/>
</dbReference>
<comment type="subunit">
    <text evidence="3">UreD, UreF and UreG form a complex that acts as a GTP-hydrolysis-dependent molecular chaperone, activating the urease apoprotein by helping to assemble the nickel containing metallocenter of UreC. The UreE protein probably delivers the nickel.</text>
</comment>
<comment type="function">
    <text evidence="3">Required for maturation of urease via the functional incorporation of the urease nickel metallocenter.</text>
</comment>
<dbReference type="Pfam" id="PF01774">
    <property type="entry name" value="UreD"/>
    <property type="match status" value="1"/>
</dbReference>
<dbReference type="OrthoDB" id="9807968at2"/>
<keyword evidence="2 3" id="KW-0143">Chaperone</keyword>
<evidence type="ECO:0000313" key="4">
    <source>
        <dbReference type="EMBL" id="ROZ61743.1"/>
    </source>
</evidence>